<dbReference type="InterPro" id="IPR011990">
    <property type="entry name" value="TPR-like_helical_dom_sf"/>
</dbReference>
<dbReference type="EMBL" id="HBIU01033979">
    <property type="protein sequence ID" value="CAE0636862.1"/>
    <property type="molecule type" value="Transcribed_RNA"/>
</dbReference>
<dbReference type="Gene3D" id="1.25.40.10">
    <property type="entry name" value="Tetratricopeptide repeat domain"/>
    <property type="match status" value="1"/>
</dbReference>
<gene>
    <name evidence="2" type="ORF">HAKA00212_LOCUS15629</name>
</gene>
<evidence type="ECO:0000313" key="2">
    <source>
        <dbReference type="EMBL" id="CAE0636862.1"/>
    </source>
</evidence>
<organism evidence="2">
    <name type="scientific">Heterosigma akashiwo</name>
    <name type="common">Chromophytic alga</name>
    <name type="synonym">Heterosigma carterae</name>
    <dbReference type="NCBI Taxonomy" id="2829"/>
    <lineage>
        <taxon>Eukaryota</taxon>
        <taxon>Sar</taxon>
        <taxon>Stramenopiles</taxon>
        <taxon>Ochrophyta</taxon>
        <taxon>Raphidophyceae</taxon>
        <taxon>Chattonellales</taxon>
        <taxon>Chattonellaceae</taxon>
        <taxon>Heterosigma</taxon>
    </lineage>
</organism>
<accession>A0A7S3XZM4</accession>
<protein>
    <submittedName>
        <fullName evidence="2">Uncharacterized protein</fullName>
    </submittedName>
</protein>
<dbReference type="AlphaFoldDB" id="A0A7S3XZM4"/>
<feature type="region of interest" description="Disordered" evidence="1">
    <location>
        <begin position="256"/>
        <end position="278"/>
    </location>
</feature>
<evidence type="ECO:0000256" key="1">
    <source>
        <dbReference type="SAM" id="MobiDB-lite"/>
    </source>
</evidence>
<sequence>MPPSPIRAEFKDLKRTFNIVVNYFGPYDFFSLEVQAAREIEKPSANLALRLLRLSCHDPDVYYRFADSFLGEDVLTDPQLQADVTRAVEATWENFYALEKDHDVAFQVARYHFVLEDYAAALRFFDLSLDEMGLSYCTLFDKGLCYYYSNKFPEAIKAFKDAAVLNDDIAPKSHEWVERCERAAAAILAAAAGAAAGDGTGGGGAGDDDVGALPPAALLAAKPLPDNLAVIAAVIPEEGGPLAAVAAVATGGGGGGGGGAAWPLGSPGRGAGRHHQSC</sequence>
<proteinExistence type="predicted"/>
<reference evidence="2" key="1">
    <citation type="submission" date="2021-01" db="EMBL/GenBank/DDBJ databases">
        <authorList>
            <person name="Corre E."/>
            <person name="Pelletier E."/>
            <person name="Niang G."/>
            <person name="Scheremetjew M."/>
            <person name="Finn R."/>
            <person name="Kale V."/>
            <person name="Holt S."/>
            <person name="Cochrane G."/>
            <person name="Meng A."/>
            <person name="Brown T."/>
            <person name="Cohen L."/>
        </authorList>
    </citation>
    <scope>NUCLEOTIDE SEQUENCE</scope>
    <source>
        <strain evidence="2">CCMP3107</strain>
    </source>
</reference>
<name>A0A7S3XZM4_HETAK</name>
<dbReference type="SUPFAM" id="SSF48452">
    <property type="entry name" value="TPR-like"/>
    <property type="match status" value="1"/>
</dbReference>